<dbReference type="AlphaFoldDB" id="A0A9K3NDR6"/>
<evidence type="ECO:0000313" key="1">
    <source>
        <dbReference type="EMBL" id="KAF5796040.1"/>
    </source>
</evidence>
<comment type="caution">
    <text evidence="1">The sequence shown here is derived from an EMBL/GenBank/DDBJ whole genome shotgun (WGS) entry which is preliminary data.</text>
</comment>
<name>A0A9K3NDR6_HELAN</name>
<organism evidence="1 2">
    <name type="scientific">Helianthus annuus</name>
    <name type="common">Common sunflower</name>
    <dbReference type="NCBI Taxonomy" id="4232"/>
    <lineage>
        <taxon>Eukaryota</taxon>
        <taxon>Viridiplantae</taxon>
        <taxon>Streptophyta</taxon>
        <taxon>Embryophyta</taxon>
        <taxon>Tracheophyta</taxon>
        <taxon>Spermatophyta</taxon>
        <taxon>Magnoliopsida</taxon>
        <taxon>eudicotyledons</taxon>
        <taxon>Gunneridae</taxon>
        <taxon>Pentapetalae</taxon>
        <taxon>asterids</taxon>
        <taxon>campanulids</taxon>
        <taxon>Asterales</taxon>
        <taxon>Asteraceae</taxon>
        <taxon>Asteroideae</taxon>
        <taxon>Heliantheae alliance</taxon>
        <taxon>Heliantheae</taxon>
        <taxon>Helianthus</taxon>
    </lineage>
</organism>
<proteinExistence type="predicted"/>
<dbReference type="Gramene" id="mRNA:HanXRQr2_Chr08g0346781">
    <property type="protein sequence ID" value="CDS:HanXRQr2_Chr08g0346781.1"/>
    <property type="gene ID" value="HanXRQr2_Chr08g0346781"/>
</dbReference>
<evidence type="ECO:0000313" key="2">
    <source>
        <dbReference type="Proteomes" id="UP000215914"/>
    </source>
</evidence>
<accession>A0A9K3NDR6</accession>
<keyword evidence="2" id="KW-1185">Reference proteome</keyword>
<sequence>MRSSKISPNLLARSVKFRWFKSSPTCNQLPKIGTGIGPGGSLNFLPRSLEIIIAPIMAANKATRVFSMRRRSMVGWVGWLRWWCCDFWRMMGGFIGVTDGVRWSDGRRGVGQMGNG</sequence>
<dbReference type="Proteomes" id="UP000215914">
    <property type="component" value="Unassembled WGS sequence"/>
</dbReference>
<reference evidence="1" key="1">
    <citation type="journal article" date="2017" name="Nature">
        <title>The sunflower genome provides insights into oil metabolism, flowering and Asterid evolution.</title>
        <authorList>
            <person name="Badouin H."/>
            <person name="Gouzy J."/>
            <person name="Grassa C.J."/>
            <person name="Murat F."/>
            <person name="Staton S.E."/>
            <person name="Cottret L."/>
            <person name="Lelandais-Briere C."/>
            <person name="Owens G.L."/>
            <person name="Carrere S."/>
            <person name="Mayjonade B."/>
            <person name="Legrand L."/>
            <person name="Gill N."/>
            <person name="Kane N.C."/>
            <person name="Bowers J.E."/>
            <person name="Hubner S."/>
            <person name="Bellec A."/>
            <person name="Berard A."/>
            <person name="Berges H."/>
            <person name="Blanchet N."/>
            <person name="Boniface M.C."/>
            <person name="Brunel D."/>
            <person name="Catrice O."/>
            <person name="Chaidir N."/>
            <person name="Claudel C."/>
            <person name="Donnadieu C."/>
            <person name="Faraut T."/>
            <person name="Fievet G."/>
            <person name="Helmstetter N."/>
            <person name="King M."/>
            <person name="Knapp S.J."/>
            <person name="Lai Z."/>
            <person name="Le Paslier M.C."/>
            <person name="Lippi Y."/>
            <person name="Lorenzon L."/>
            <person name="Mandel J.R."/>
            <person name="Marage G."/>
            <person name="Marchand G."/>
            <person name="Marquand E."/>
            <person name="Bret-Mestries E."/>
            <person name="Morien E."/>
            <person name="Nambeesan S."/>
            <person name="Nguyen T."/>
            <person name="Pegot-Espagnet P."/>
            <person name="Pouilly N."/>
            <person name="Raftis F."/>
            <person name="Sallet E."/>
            <person name="Schiex T."/>
            <person name="Thomas J."/>
            <person name="Vandecasteele C."/>
            <person name="Vares D."/>
            <person name="Vear F."/>
            <person name="Vautrin S."/>
            <person name="Crespi M."/>
            <person name="Mangin B."/>
            <person name="Burke J.M."/>
            <person name="Salse J."/>
            <person name="Munos S."/>
            <person name="Vincourt P."/>
            <person name="Rieseberg L.H."/>
            <person name="Langlade N.B."/>
        </authorList>
    </citation>
    <scope>NUCLEOTIDE SEQUENCE</scope>
    <source>
        <tissue evidence="1">Leaves</tissue>
    </source>
</reference>
<dbReference type="EMBL" id="MNCJ02000323">
    <property type="protein sequence ID" value="KAF5796040.1"/>
    <property type="molecule type" value="Genomic_DNA"/>
</dbReference>
<reference evidence="1" key="2">
    <citation type="submission" date="2020-06" db="EMBL/GenBank/DDBJ databases">
        <title>Helianthus annuus Genome sequencing and assembly Release 2.</title>
        <authorList>
            <person name="Gouzy J."/>
            <person name="Langlade N."/>
            <person name="Munos S."/>
        </authorList>
    </citation>
    <scope>NUCLEOTIDE SEQUENCE</scope>
    <source>
        <tissue evidence="1">Leaves</tissue>
    </source>
</reference>
<protein>
    <submittedName>
        <fullName evidence="1">Uncharacterized protein</fullName>
    </submittedName>
</protein>
<gene>
    <name evidence="1" type="ORF">HanXRQr2_Chr08g0346781</name>
</gene>